<feature type="domain" description="Multidrug resistance protein MdtA-like barrel-sandwich hybrid" evidence="7">
    <location>
        <begin position="68"/>
        <end position="131"/>
    </location>
</feature>
<dbReference type="InterPro" id="IPR011053">
    <property type="entry name" value="Single_hybrid_motif"/>
</dbReference>
<keyword evidence="3 6" id="KW-0812">Transmembrane</keyword>
<dbReference type="PANTHER" id="PTHR30386">
    <property type="entry name" value="MEMBRANE FUSION SUBUNIT OF EMRAB-TOLC MULTIDRUG EFFLUX PUMP"/>
    <property type="match status" value="1"/>
</dbReference>
<keyword evidence="4 6" id="KW-1133">Transmembrane helix</keyword>
<organism evidence="8 9">
    <name type="scientific">Nostocoides vanveenii</name>
    <dbReference type="NCBI Taxonomy" id="330835"/>
    <lineage>
        <taxon>Bacteria</taxon>
        <taxon>Bacillati</taxon>
        <taxon>Actinomycetota</taxon>
        <taxon>Actinomycetes</taxon>
        <taxon>Micrococcales</taxon>
        <taxon>Intrasporangiaceae</taxon>
        <taxon>Nostocoides</taxon>
    </lineage>
</organism>
<evidence type="ECO:0000256" key="2">
    <source>
        <dbReference type="ARBA" id="ARBA00009477"/>
    </source>
</evidence>
<sequence>MKFRFKALERQRHPDQLDSPLLLATPRGWVAVFTVLITTVMIGLWGFLGSIPRYASASGLITFPGGVTTVEAAVAGSLTGLPIRSGDTVAVGDSIGTIRSSGGIVAVSAPVSGRVVAVNAGVGAYVSPGDDLIQIEQSADAALGATLLVGGDMVPFVHPQQEVTLELPGVNPRIFGRLKGVVVSVSQFPASAQQVAQVTGDAAQHLEANTHLVTVRLLDDPQTFSGYQWTSVSGPPVQLQSRTPVSGELSLGGVKPVSILLGV</sequence>
<keyword evidence="5 6" id="KW-0472">Membrane</keyword>
<evidence type="ECO:0000313" key="9">
    <source>
        <dbReference type="Proteomes" id="UP001501475"/>
    </source>
</evidence>
<proteinExistence type="inferred from homology"/>
<dbReference type="InterPro" id="IPR058625">
    <property type="entry name" value="MdtA-like_BSH"/>
</dbReference>
<evidence type="ECO:0000256" key="1">
    <source>
        <dbReference type="ARBA" id="ARBA00004167"/>
    </source>
</evidence>
<protein>
    <recommendedName>
        <fullName evidence="7">Multidrug resistance protein MdtA-like barrel-sandwich hybrid domain-containing protein</fullName>
    </recommendedName>
</protein>
<evidence type="ECO:0000256" key="4">
    <source>
        <dbReference type="ARBA" id="ARBA00022989"/>
    </source>
</evidence>
<dbReference type="InterPro" id="IPR050739">
    <property type="entry name" value="MFP"/>
</dbReference>
<feature type="transmembrane region" description="Helical" evidence="6">
    <location>
        <begin position="21"/>
        <end position="48"/>
    </location>
</feature>
<comment type="subcellular location">
    <subcellularLocation>
        <location evidence="1">Membrane</location>
        <topology evidence="1">Single-pass membrane protein</topology>
    </subcellularLocation>
</comment>
<evidence type="ECO:0000256" key="6">
    <source>
        <dbReference type="SAM" id="Phobius"/>
    </source>
</evidence>
<dbReference type="EMBL" id="BAAAPN010000059">
    <property type="protein sequence ID" value="GAA1770002.1"/>
    <property type="molecule type" value="Genomic_DNA"/>
</dbReference>
<evidence type="ECO:0000256" key="5">
    <source>
        <dbReference type="ARBA" id="ARBA00023136"/>
    </source>
</evidence>
<reference evidence="8 9" key="1">
    <citation type="journal article" date="2019" name="Int. J. Syst. Evol. Microbiol.">
        <title>The Global Catalogue of Microorganisms (GCM) 10K type strain sequencing project: providing services to taxonomists for standard genome sequencing and annotation.</title>
        <authorList>
            <consortium name="The Broad Institute Genomics Platform"/>
            <consortium name="The Broad Institute Genome Sequencing Center for Infectious Disease"/>
            <person name="Wu L."/>
            <person name="Ma J."/>
        </authorList>
    </citation>
    <scope>NUCLEOTIDE SEQUENCE [LARGE SCALE GENOMIC DNA]</scope>
    <source>
        <strain evidence="8 9">JCM 15591</strain>
    </source>
</reference>
<comment type="caution">
    <text evidence="8">The sequence shown here is derived from an EMBL/GenBank/DDBJ whole genome shotgun (WGS) entry which is preliminary data.</text>
</comment>
<dbReference type="Gene3D" id="2.40.50.100">
    <property type="match status" value="1"/>
</dbReference>
<accession>A0ABN2L1X7</accession>
<dbReference type="RefSeq" id="WP_344067762.1">
    <property type="nucleotide sequence ID" value="NZ_BAAAPN010000059.1"/>
</dbReference>
<evidence type="ECO:0000256" key="3">
    <source>
        <dbReference type="ARBA" id="ARBA00022692"/>
    </source>
</evidence>
<dbReference type="SUPFAM" id="SSF51230">
    <property type="entry name" value="Single hybrid motif"/>
    <property type="match status" value="1"/>
</dbReference>
<dbReference type="Proteomes" id="UP001501475">
    <property type="component" value="Unassembled WGS sequence"/>
</dbReference>
<dbReference type="Pfam" id="PF25917">
    <property type="entry name" value="BSH_RND"/>
    <property type="match status" value="1"/>
</dbReference>
<name>A0ABN2L1X7_9MICO</name>
<comment type="similarity">
    <text evidence="2">Belongs to the membrane fusion protein (MFP) (TC 8.A.1) family.</text>
</comment>
<evidence type="ECO:0000259" key="7">
    <source>
        <dbReference type="Pfam" id="PF25917"/>
    </source>
</evidence>
<keyword evidence="9" id="KW-1185">Reference proteome</keyword>
<gene>
    <name evidence="8" type="ORF">GCM10009810_30670</name>
</gene>
<evidence type="ECO:0000313" key="8">
    <source>
        <dbReference type="EMBL" id="GAA1770002.1"/>
    </source>
</evidence>
<dbReference type="PANTHER" id="PTHR30386:SF26">
    <property type="entry name" value="TRANSPORT PROTEIN COMB"/>
    <property type="match status" value="1"/>
</dbReference>